<dbReference type="AlphaFoldDB" id="A0A7I8L8H3"/>
<name>A0A7I8L8H3_SPIIN</name>
<accession>A0A7I8L8H3</accession>
<organism evidence="1 2">
    <name type="scientific">Spirodela intermedia</name>
    <name type="common">Intermediate duckweed</name>
    <dbReference type="NCBI Taxonomy" id="51605"/>
    <lineage>
        <taxon>Eukaryota</taxon>
        <taxon>Viridiplantae</taxon>
        <taxon>Streptophyta</taxon>
        <taxon>Embryophyta</taxon>
        <taxon>Tracheophyta</taxon>
        <taxon>Spermatophyta</taxon>
        <taxon>Magnoliopsida</taxon>
        <taxon>Liliopsida</taxon>
        <taxon>Araceae</taxon>
        <taxon>Lemnoideae</taxon>
        <taxon>Spirodela</taxon>
    </lineage>
</organism>
<reference evidence="1" key="1">
    <citation type="submission" date="2020-02" db="EMBL/GenBank/DDBJ databases">
        <authorList>
            <person name="Scholz U."/>
            <person name="Mascher M."/>
            <person name="Fiebig A."/>
        </authorList>
    </citation>
    <scope>NUCLEOTIDE SEQUENCE</scope>
</reference>
<dbReference type="OrthoDB" id="1536506at2759"/>
<sequence length="217" mass="23104">MKTMLHVYKKLRLVARQKYRENGRFGQKTNAMKTDKGLLTTWLAETHRSSPENVIPGINRPTGVKVAVKVILWLGLVKDSVLGVTVTSTQAAMSTATVYIAGDCPTLVTTRPGSLALSGFTCPAPLVVIIADLIAAGDQRGWAALIRAATPETCGAAMERVAPRMLTPGARMSGFTTPPFTVLGPLEEKCATAGEGSRPYMVPLGISRTPGLGKDLR</sequence>
<evidence type="ECO:0000313" key="2">
    <source>
        <dbReference type="Proteomes" id="UP000663760"/>
    </source>
</evidence>
<proteinExistence type="predicted"/>
<dbReference type="Proteomes" id="UP000663760">
    <property type="component" value="Chromosome 12"/>
</dbReference>
<protein>
    <submittedName>
        <fullName evidence="1">Uncharacterized protein</fullName>
    </submittedName>
</protein>
<keyword evidence="2" id="KW-1185">Reference proteome</keyword>
<dbReference type="EMBL" id="LR746275">
    <property type="protein sequence ID" value="CAA7406341.1"/>
    <property type="molecule type" value="Genomic_DNA"/>
</dbReference>
<gene>
    <name evidence="1" type="ORF">SI8410_12017019</name>
</gene>
<evidence type="ECO:0000313" key="1">
    <source>
        <dbReference type="EMBL" id="CAA7406341.1"/>
    </source>
</evidence>